<gene>
    <name evidence="1" type="ORF">DES35_10332</name>
</gene>
<evidence type="ECO:0000313" key="1">
    <source>
        <dbReference type="EMBL" id="RCX03154.1"/>
    </source>
</evidence>
<dbReference type="InterPro" id="IPR036249">
    <property type="entry name" value="Thioredoxin-like_sf"/>
</dbReference>
<organism evidence="1 2">
    <name type="scientific">Schleiferia thermophila</name>
    <dbReference type="NCBI Taxonomy" id="884107"/>
    <lineage>
        <taxon>Bacteria</taxon>
        <taxon>Pseudomonadati</taxon>
        <taxon>Bacteroidota</taxon>
        <taxon>Flavobacteriia</taxon>
        <taxon>Flavobacteriales</taxon>
        <taxon>Schleiferiaceae</taxon>
        <taxon>Schleiferia</taxon>
    </lineage>
</organism>
<dbReference type="RefSeq" id="WP_051889272.1">
    <property type="nucleotide sequence ID" value="NZ_BHZF01000003.1"/>
</dbReference>
<sequence length="206" mass="24040">MISTTTDRKLWLSSKVAKAFSFDEYLYQIEQILSQPYPESVQKQNSYHTYIAMNYQRMNRWLKVLKPTSFTFSFSVQKSLVLLTLTESWCGDAAHILPILYFICKQNGLELKLLYRDEHPDLMDAYLTNGSRSIPKVIILDTELNELGSWGPRPADAQKLYNRLKSSTSDLNTIIHKLQLWYNRDKGVHTFLEVQEVLKSHSSTYF</sequence>
<protein>
    <submittedName>
        <fullName evidence="1">Thiol-disulfide isomerase/thioredoxin</fullName>
    </submittedName>
</protein>
<dbReference type="Proteomes" id="UP000253517">
    <property type="component" value="Unassembled WGS sequence"/>
</dbReference>
<evidence type="ECO:0000313" key="2">
    <source>
        <dbReference type="Proteomes" id="UP000253517"/>
    </source>
</evidence>
<dbReference type="EMBL" id="QPJS01000003">
    <property type="protein sequence ID" value="RCX03154.1"/>
    <property type="molecule type" value="Genomic_DNA"/>
</dbReference>
<reference evidence="1 2" key="1">
    <citation type="submission" date="2018-07" db="EMBL/GenBank/DDBJ databases">
        <title>Genomic Encyclopedia of Type Strains, Phase IV (KMG-IV): sequencing the most valuable type-strain genomes for metagenomic binning, comparative biology and taxonomic classification.</title>
        <authorList>
            <person name="Goeker M."/>
        </authorList>
    </citation>
    <scope>NUCLEOTIDE SEQUENCE [LARGE SCALE GENOMIC DNA]</scope>
    <source>
        <strain evidence="1 2">DSM 21410</strain>
    </source>
</reference>
<dbReference type="GO" id="GO:0016853">
    <property type="term" value="F:isomerase activity"/>
    <property type="evidence" value="ECO:0007669"/>
    <property type="project" value="UniProtKB-KW"/>
</dbReference>
<accession>A0A369A6U3</accession>
<dbReference type="Gene3D" id="3.40.30.10">
    <property type="entry name" value="Glutaredoxin"/>
    <property type="match status" value="1"/>
</dbReference>
<keyword evidence="1" id="KW-0413">Isomerase</keyword>
<proteinExistence type="predicted"/>
<dbReference type="Pfam" id="PF14595">
    <property type="entry name" value="Thioredoxin_9"/>
    <property type="match status" value="1"/>
</dbReference>
<dbReference type="AlphaFoldDB" id="A0A369A6U3"/>
<name>A0A369A6U3_9FLAO</name>
<comment type="caution">
    <text evidence="1">The sequence shown here is derived from an EMBL/GenBank/DDBJ whole genome shotgun (WGS) entry which is preliminary data.</text>
</comment>
<keyword evidence="2" id="KW-1185">Reference proteome</keyword>
<dbReference type="SUPFAM" id="SSF52833">
    <property type="entry name" value="Thioredoxin-like"/>
    <property type="match status" value="1"/>
</dbReference>